<reference evidence="4" key="1">
    <citation type="submission" date="2017-02" db="UniProtKB">
        <authorList>
            <consortium name="WormBaseParasite"/>
        </authorList>
    </citation>
    <scope>IDENTIFICATION</scope>
</reference>
<evidence type="ECO:0000313" key="4">
    <source>
        <dbReference type="WBParaSite" id="ACOC_0001045301-mRNA-1"/>
    </source>
</evidence>
<dbReference type="OMA" id="NNITICQ"/>
<evidence type="ECO:0000313" key="2">
    <source>
        <dbReference type="EMBL" id="VDM62039.1"/>
    </source>
</evidence>
<dbReference type="Pfam" id="PF05050">
    <property type="entry name" value="Methyltransf_21"/>
    <property type="match status" value="1"/>
</dbReference>
<dbReference type="PANTHER" id="PTHR22989:SF3">
    <property type="entry name" value="METHYLTRANSFERASE FKBM DOMAIN-CONTAINING PROTEIN"/>
    <property type="match status" value="1"/>
</dbReference>
<gene>
    <name evidence="2" type="ORF">ACOC_LOCUS10454</name>
</gene>
<protein>
    <submittedName>
        <fullName evidence="4">Methyltransf_21 domain-containing protein</fullName>
    </submittedName>
</protein>
<sequence>MKLVFDGEHQNFYPFPPEKQPVEVQINSSIADATRAYTLQVSQPSVVVSVGIGADVQVEEKLKELLPEGSEFFGADPVRVPNEALYSKVGTFFPYAISVHSGFHPSQIRLDDGLYRSTVVENVDMLTFLVEIVQREFVDHMIMDNEGPEYDIVPMMAVDNLFPDNNIVVCHMNVEPQGRVAAGAPEASLAELPPDFRENHS</sequence>
<dbReference type="OrthoDB" id="5867391at2759"/>
<dbReference type="PANTHER" id="PTHR22989">
    <property type="entry name" value="UNCHARACTERIZED DUF13 C.ELEGANS"/>
    <property type="match status" value="1"/>
</dbReference>
<reference evidence="2 3" key="2">
    <citation type="submission" date="2018-11" db="EMBL/GenBank/DDBJ databases">
        <authorList>
            <consortium name="Pathogen Informatics"/>
        </authorList>
    </citation>
    <scope>NUCLEOTIDE SEQUENCE [LARGE SCALE GENOMIC DNA]</scope>
    <source>
        <strain evidence="2 3">Costa Rica</strain>
    </source>
</reference>
<proteinExistence type="predicted"/>
<feature type="domain" description="Methyltransferase FkbM" evidence="1">
    <location>
        <begin position="49"/>
        <end position="156"/>
    </location>
</feature>
<keyword evidence="3" id="KW-1185">Reference proteome</keyword>
<accession>A0A0R3PWD0</accession>
<dbReference type="InterPro" id="IPR006342">
    <property type="entry name" value="FkbM_mtfrase"/>
</dbReference>
<organism evidence="4">
    <name type="scientific">Angiostrongylus costaricensis</name>
    <name type="common">Nematode worm</name>
    <dbReference type="NCBI Taxonomy" id="334426"/>
    <lineage>
        <taxon>Eukaryota</taxon>
        <taxon>Metazoa</taxon>
        <taxon>Ecdysozoa</taxon>
        <taxon>Nematoda</taxon>
        <taxon>Chromadorea</taxon>
        <taxon>Rhabditida</taxon>
        <taxon>Rhabditina</taxon>
        <taxon>Rhabditomorpha</taxon>
        <taxon>Strongyloidea</taxon>
        <taxon>Metastrongylidae</taxon>
        <taxon>Angiostrongylus</taxon>
    </lineage>
</organism>
<evidence type="ECO:0000259" key="1">
    <source>
        <dbReference type="Pfam" id="PF05050"/>
    </source>
</evidence>
<dbReference type="Proteomes" id="UP000267027">
    <property type="component" value="Unassembled WGS sequence"/>
</dbReference>
<dbReference type="EMBL" id="UYYA01004476">
    <property type="protein sequence ID" value="VDM62039.1"/>
    <property type="molecule type" value="Genomic_DNA"/>
</dbReference>
<dbReference type="WBParaSite" id="ACOC_0001045301-mRNA-1">
    <property type="protein sequence ID" value="ACOC_0001045301-mRNA-1"/>
    <property type="gene ID" value="ACOC_0001045301"/>
</dbReference>
<name>A0A0R3PWD0_ANGCS</name>
<dbReference type="AlphaFoldDB" id="A0A0R3PWD0"/>
<evidence type="ECO:0000313" key="3">
    <source>
        <dbReference type="Proteomes" id="UP000267027"/>
    </source>
</evidence>